<evidence type="ECO:0000313" key="2">
    <source>
        <dbReference type="EMBL" id="GLK86613.1"/>
    </source>
</evidence>
<feature type="domain" description="Amidohydrolase-related" evidence="1">
    <location>
        <begin position="57"/>
        <end position="367"/>
    </location>
</feature>
<dbReference type="InterPro" id="IPR051781">
    <property type="entry name" value="Metallo-dep_Hydrolase"/>
</dbReference>
<dbReference type="PANTHER" id="PTHR43135">
    <property type="entry name" value="ALPHA-D-RIBOSE 1-METHYLPHOSPHONATE 5-TRIPHOSPHATE DIPHOSPHATASE"/>
    <property type="match status" value="1"/>
</dbReference>
<dbReference type="CDD" id="cd01306">
    <property type="entry name" value="PhnM"/>
    <property type="match status" value="1"/>
</dbReference>
<dbReference type="NCBIfam" id="NF011981">
    <property type="entry name" value="PRK15446.1-2"/>
    <property type="match status" value="1"/>
</dbReference>
<protein>
    <submittedName>
        <fullName evidence="2">Phosphonate metabolism protein PhnM</fullName>
    </submittedName>
</protein>
<dbReference type="InterPro" id="IPR006680">
    <property type="entry name" value="Amidohydro-rel"/>
</dbReference>
<dbReference type="NCBIfam" id="NF011984">
    <property type="entry name" value="PRK15446.1-5"/>
    <property type="match status" value="1"/>
</dbReference>
<comment type="caution">
    <text evidence="2">The sequence shown here is derived from an EMBL/GenBank/DDBJ whole genome shotgun (WGS) entry which is preliminary data.</text>
</comment>
<gene>
    <name evidence="2" type="primary">phnM</name>
    <name evidence="2" type="ORF">GCM10017653_46830</name>
</gene>
<dbReference type="NCBIfam" id="NF011987">
    <property type="entry name" value="PRK15446.2-3"/>
    <property type="match status" value="1"/>
</dbReference>
<name>A0A9W6K1Q5_9HYPH</name>
<accession>A0A9W6K1Q5</accession>
<dbReference type="Gene3D" id="3.20.20.140">
    <property type="entry name" value="Metal-dependent hydrolases"/>
    <property type="match status" value="2"/>
</dbReference>
<reference evidence="2" key="1">
    <citation type="journal article" date="2014" name="Int. J. Syst. Evol. Microbiol.">
        <title>Complete genome sequence of Corynebacterium casei LMG S-19264T (=DSM 44701T), isolated from a smear-ripened cheese.</title>
        <authorList>
            <consortium name="US DOE Joint Genome Institute (JGI-PGF)"/>
            <person name="Walter F."/>
            <person name="Albersmeier A."/>
            <person name="Kalinowski J."/>
            <person name="Ruckert C."/>
        </authorList>
    </citation>
    <scope>NUCLEOTIDE SEQUENCE</scope>
    <source>
        <strain evidence="2">VKM B-2789</strain>
    </source>
</reference>
<dbReference type="Proteomes" id="UP001143330">
    <property type="component" value="Unassembled WGS sequence"/>
</dbReference>
<organism evidence="2 3">
    <name type="scientific">Ancylobacter defluvii</name>
    <dbReference type="NCBI Taxonomy" id="1282440"/>
    <lineage>
        <taxon>Bacteria</taxon>
        <taxon>Pseudomonadati</taxon>
        <taxon>Pseudomonadota</taxon>
        <taxon>Alphaproteobacteria</taxon>
        <taxon>Hyphomicrobiales</taxon>
        <taxon>Xanthobacteraceae</taxon>
        <taxon>Ancylobacter</taxon>
    </lineage>
</organism>
<dbReference type="GO" id="GO:0019700">
    <property type="term" value="P:organic phosphonate catabolic process"/>
    <property type="evidence" value="ECO:0007669"/>
    <property type="project" value="InterPro"/>
</dbReference>
<dbReference type="NCBIfam" id="TIGR02318">
    <property type="entry name" value="phosphono_phnM"/>
    <property type="match status" value="1"/>
</dbReference>
<evidence type="ECO:0000313" key="3">
    <source>
        <dbReference type="Proteomes" id="UP001143330"/>
    </source>
</evidence>
<dbReference type="SUPFAM" id="SSF51338">
    <property type="entry name" value="Composite domain of metallo-dependent hydrolases"/>
    <property type="match status" value="1"/>
</dbReference>
<proteinExistence type="predicted"/>
<sequence>MSVPREDKMSETILANAMLVLEDEVRRGHLVIRDGLIAEIGEGSAPAGAIDFEGDYLLPGFVELHTDHVEGHLYPRPRVMWNAFAAVTAYDAQIASSGITTVFDSLRVWPDKKAVGMDGDASLLASTIDQAAKAGLLRAEHHVHLRCEVAADGVVEDAEKLMAACDVRLVSLMDHTPGQRQFLTEEHFRSYYKKKSGMTDAEMDVIVADRLIAHERHARANRERLVAIAHRRGIVLASHDDASDAHVGEAIEDGVAIAEFPTTVAAAQGSHAAGIRVLMGAPNVVRGGSHTGNVAAEDLARRGVLDIMSSDYVPGSLLLAAFALPGLVDGISLPQAVAMVSANPADAAGMGDRGRLRQGLRADLLRVSRAGPVPVVRTVWREGERVA</sequence>
<dbReference type="PIRSF" id="PIRSF038971">
    <property type="entry name" value="PhnM"/>
    <property type="match status" value="1"/>
</dbReference>
<evidence type="ECO:0000259" key="1">
    <source>
        <dbReference type="Pfam" id="PF01979"/>
    </source>
</evidence>
<dbReference type="InterPro" id="IPR012696">
    <property type="entry name" value="PhnM"/>
</dbReference>
<dbReference type="NCBIfam" id="NF011983">
    <property type="entry name" value="PRK15446.1-4"/>
    <property type="match status" value="1"/>
</dbReference>
<dbReference type="NCBIfam" id="NF011990">
    <property type="entry name" value="PRK15446.2-6"/>
    <property type="match status" value="1"/>
</dbReference>
<keyword evidence="3" id="KW-1185">Reference proteome</keyword>
<dbReference type="InterPro" id="IPR011059">
    <property type="entry name" value="Metal-dep_hydrolase_composite"/>
</dbReference>
<dbReference type="GO" id="GO:0016810">
    <property type="term" value="F:hydrolase activity, acting on carbon-nitrogen (but not peptide) bonds"/>
    <property type="evidence" value="ECO:0007669"/>
    <property type="project" value="InterPro"/>
</dbReference>
<dbReference type="Pfam" id="PF01979">
    <property type="entry name" value="Amidohydro_1"/>
    <property type="match status" value="1"/>
</dbReference>
<dbReference type="Gene3D" id="2.30.40.10">
    <property type="entry name" value="Urease, subunit C, domain 1"/>
    <property type="match status" value="1"/>
</dbReference>
<dbReference type="InterPro" id="IPR032466">
    <property type="entry name" value="Metal_Hydrolase"/>
</dbReference>
<dbReference type="AlphaFoldDB" id="A0A9W6K1Q5"/>
<dbReference type="EMBL" id="BSFM01000021">
    <property type="protein sequence ID" value="GLK86613.1"/>
    <property type="molecule type" value="Genomic_DNA"/>
</dbReference>
<reference evidence="2" key="2">
    <citation type="submission" date="2023-01" db="EMBL/GenBank/DDBJ databases">
        <authorList>
            <person name="Sun Q."/>
            <person name="Evtushenko L."/>
        </authorList>
    </citation>
    <scope>NUCLEOTIDE SEQUENCE</scope>
    <source>
        <strain evidence="2">VKM B-2789</strain>
    </source>
</reference>
<dbReference type="PANTHER" id="PTHR43135:SF3">
    <property type="entry name" value="ALPHA-D-RIBOSE 1-METHYLPHOSPHONATE 5-TRIPHOSPHATE DIPHOSPHATASE"/>
    <property type="match status" value="1"/>
</dbReference>
<dbReference type="SUPFAM" id="SSF51556">
    <property type="entry name" value="Metallo-dependent hydrolases"/>
    <property type="match status" value="1"/>
</dbReference>